<dbReference type="EMBL" id="KN822957">
    <property type="protein sequence ID" value="KIO32093.1"/>
    <property type="molecule type" value="Genomic_DNA"/>
</dbReference>
<evidence type="ECO:0000313" key="4">
    <source>
        <dbReference type="Proteomes" id="UP000054248"/>
    </source>
</evidence>
<feature type="region of interest" description="Disordered" evidence="1">
    <location>
        <begin position="115"/>
        <end position="171"/>
    </location>
</feature>
<dbReference type="InterPro" id="IPR012337">
    <property type="entry name" value="RNaseH-like_sf"/>
</dbReference>
<dbReference type="PANTHER" id="PTHR46169">
    <property type="entry name" value="DNA REPLICATION-RELATED ELEMENT FACTOR, ISOFORM A"/>
    <property type="match status" value="1"/>
</dbReference>
<dbReference type="AlphaFoldDB" id="A0A0C3LDS5"/>
<sequence length="662" mass="74505">MAFDKLNLLKAQRERLPASLPNPPAQQSSYQWQIDQDFLSDEGIVAATNQMLERVIGMRAGGITIRERGRGISGVVEVLNAALQEEPKNAIIHKWIDDIMEIDVDQAPGAAIPARQPVQKGSSLSGTMDAAHKKSKTKKAVNPNVKESTPKVTPPVKTPVSHPAVKTSVPAPPSDPFSYVLRDNHIPATASWVRKKQMEYLKTQWNLTSTYDVSRFKGSRTMKRGSIYTFHVTDSHRRTFLIEGDESSAVSHTGEYISSIHQRIIKEIGPDRFVALLSDNAGNTRKGRELTAEAWLHIFNLQDAVHEQQLTILEITNTIETVRRLLQFFHHSTAATNRFRTTLDKLGISRGLGTIGNTRFATVYYACNSVLRCLPALYELIGVDKLVNVLRPFAFSIKCLESAHSTPADVFIYWFGVMSEYEEMFSSNSDELKKKTISDICAIINRRYIGMIKEGPSGDIYITSLFLEPRYRDAAALNQPDPLRRTFTLRRKTGNDDEDLLSSIPIRRETFLRIGKFLCGVLLRREFSRSVSALPEVLNGLQPEFASADLTRQLSAYAKRDYPFNLPIADSECPLTWWRKLQHHSQASLLAHCAVKLLSICANSMADERTMSKVTKLNSHVRNRQEVQTLVDMIQIASYTTFDPEVPETPIVMRQGALIVFM</sequence>
<reference evidence="3 4" key="1">
    <citation type="submission" date="2014-04" db="EMBL/GenBank/DDBJ databases">
        <authorList>
            <consortium name="DOE Joint Genome Institute"/>
            <person name="Kuo A."/>
            <person name="Girlanda M."/>
            <person name="Perotto S."/>
            <person name="Kohler A."/>
            <person name="Nagy L.G."/>
            <person name="Floudas D."/>
            <person name="Copeland A."/>
            <person name="Barry K.W."/>
            <person name="Cichocki N."/>
            <person name="Veneault-Fourrey C."/>
            <person name="LaButti K."/>
            <person name="Lindquist E.A."/>
            <person name="Lipzen A."/>
            <person name="Lundell T."/>
            <person name="Morin E."/>
            <person name="Murat C."/>
            <person name="Sun H."/>
            <person name="Tunlid A."/>
            <person name="Henrissat B."/>
            <person name="Grigoriev I.V."/>
            <person name="Hibbett D.S."/>
            <person name="Martin F."/>
            <person name="Nordberg H.P."/>
            <person name="Cantor M.N."/>
            <person name="Hua S.X."/>
        </authorList>
    </citation>
    <scope>NUCLEOTIDE SEQUENCE [LARGE SCALE GENOMIC DNA]</scope>
    <source>
        <strain evidence="3 4">MUT 4182</strain>
    </source>
</reference>
<evidence type="ECO:0000313" key="3">
    <source>
        <dbReference type="EMBL" id="KIO32093.1"/>
    </source>
</evidence>
<reference evidence="4" key="2">
    <citation type="submission" date="2015-01" db="EMBL/GenBank/DDBJ databases">
        <title>Evolutionary Origins and Diversification of the Mycorrhizal Mutualists.</title>
        <authorList>
            <consortium name="DOE Joint Genome Institute"/>
            <consortium name="Mycorrhizal Genomics Consortium"/>
            <person name="Kohler A."/>
            <person name="Kuo A."/>
            <person name="Nagy L.G."/>
            <person name="Floudas D."/>
            <person name="Copeland A."/>
            <person name="Barry K.W."/>
            <person name="Cichocki N."/>
            <person name="Veneault-Fourrey C."/>
            <person name="LaButti K."/>
            <person name="Lindquist E.A."/>
            <person name="Lipzen A."/>
            <person name="Lundell T."/>
            <person name="Morin E."/>
            <person name="Murat C."/>
            <person name="Riley R."/>
            <person name="Ohm R."/>
            <person name="Sun H."/>
            <person name="Tunlid A."/>
            <person name="Henrissat B."/>
            <person name="Grigoriev I.V."/>
            <person name="Hibbett D.S."/>
            <person name="Martin F."/>
        </authorList>
    </citation>
    <scope>NUCLEOTIDE SEQUENCE [LARGE SCALE GENOMIC DNA]</scope>
    <source>
        <strain evidence="4">MUT 4182</strain>
    </source>
</reference>
<accession>A0A0C3LDS5</accession>
<name>A0A0C3LDS5_9AGAM</name>
<dbReference type="GO" id="GO:0046983">
    <property type="term" value="F:protein dimerization activity"/>
    <property type="evidence" value="ECO:0007669"/>
    <property type="project" value="InterPro"/>
</dbReference>
<dbReference type="GO" id="GO:0006357">
    <property type="term" value="P:regulation of transcription by RNA polymerase II"/>
    <property type="evidence" value="ECO:0007669"/>
    <property type="project" value="TreeGrafter"/>
</dbReference>
<proteinExistence type="predicted"/>
<organism evidence="3 4">
    <name type="scientific">Tulasnella calospora MUT 4182</name>
    <dbReference type="NCBI Taxonomy" id="1051891"/>
    <lineage>
        <taxon>Eukaryota</taxon>
        <taxon>Fungi</taxon>
        <taxon>Dikarya</taxon>
        <taxon>Basidiomycota</taxon>
        <taxon>Agaricomycotina</taxon>
        <taxon>Agaricomycetes</taxon>
        <taxon>Cantharellales</taxon>
        <taxon>Tulasnellaceae</taxon>
        <taxon>Tulasnella</taxon>
    </lineage>
</organism>
<dbReference type="Pfam" id="PF05699">
    <property type="entry name" value="Dimer_Tnp_hAT"/>
    <property type="match status" value="1"/>
</dbReference>
<feature type="domain" description="HAT C-terminal dimerisation" evidence="2">
    <location>
        <begin position="573"/>
        <end position="633"/>
    </location>
</feature>
<dbReference type="HOGENOM" id="CLU_008059_0_0_1"/>
<dbReference type="STRING" id="1051891.A0A0C3LDS5"/>
<dbReference type="OrthoDB" id="3236755at2759"/>
<protein>
    <recommendedName>
        <fullName evidence="2">HAT C-terminal dimerisation domain-containing protein</fullName>
    </recommendedName>
</protein>
<dbReference type="SUPFAM" id="SSF53098">
    <property type="entry name" value="Ribonuclease H-like"/>
    <property type="match status" value="1"/>
</dbReference>
<gene>
    <name evidence="3" type="ORF">M407DRAFT_67168</name>
</gene>
<evidence type="ECO:0000256" key="1">
    <source>
        <dbReference type="SAM" id="MobiDB-lite"/>
    </source>
</evidence>
<dbReference type="InterPro" id="IPR008906">
    <property type="entry name" value="HATC_C_dom"/>
</dbReference>
<dbReference type="Proteomes" id="UP000054248">
    <property type="component" value="Unassembled WGS sequence"/>
</dbReference>
<dbReference type="InterPro" id="IPR052717">
    <property type="entry name" value="Vacuolar_transposase_reg"/>
</dbReference>
<dbReference type="PANTHER" id="PTHR46169:SF29">
    <property type="entry name" value="DNA REPLICATION-RELATED ELEMENT FACTOR, ISOFORM A"/>
    <property type="match status" value="1"/>
</dbReference>
<keyword evidence="4" id="KW-1185">Reference proteome</keyword>
<dbReference type="GO" id="GO:0005634">
    <property type="term" value="C:nucleus"/>
    <property type="evidence" value="ECO:0007669"/>
    <property type="project" value="TreeGrafter"/>
</dbReference>
<evidence type="ECO:0000259" key="2">
    <source>
        <dbReference type="Pfam" id="PF05699"/>
    </source>
</evidence>